<protein>
    <submittedName>
        <fullName evidence="1">Uncharacterized protein</fullName>
    </submittedName>
</protein>
<keyword evidence="2" id="KW-1185">Reference proteome</keyword>
<dbReference type="RefSeq" id="WP_094448796.1">
    <property type="nucleotide sequence ID" value="NZ_CP091801.1"/>
</dbReference>
<proteinExistence type="predicted"/>
<evidence type="ECO:0000313" key="1">
    <source>
        <dbReference type="EMBL" id="OYP54168.1"/>
    </source>
</evidence>
<organism evidence="1 2">
    <name type="scientific">Segatella bryantii</name>
    <name type="common">Prevotella bryantii</name>
    <dbReference type="NCBI Taxonomy" id="77095"/>
    <lineage>
        <taxon>Bacteria</taxon>
        <taxon>Pseudomonadati</taxon>
        <taxon>Bacteroidota</taxon>
        <taxon>Bacteroidia</taxon>
        <taxon>Bacteroidales</taxon>
        <taxon>Prevotellaceae</taxon>
        <taxon>Segatella</taxon>
    </lineage>
</organism>
<evidence type="ECO:0000313" key="2">
    <source>
        <dbReference type="Proteomes" id="UP000216189"/>
    </source>
</evidence>
<dbReference type="Proteomes" id="UP000216189">
    <property type="component" value="Unassembled WGS sequence"/>
</dbReference>
<gene>
    <name evidence="1" type="ORF">CIK91_10130</name>
</gene>
<accession>A0ABX4EFZ3</accession>
<comment type="caution">
    <text evidence="1">The sequence shown here is derived from an EMBL/GenBank/DDBJ whole genome shotgun (WGS) entry which is preliminary data.</text>
</comment>
<name>A0ABX4EFZ3_SEGBR</name>
<dbReference type="EMBL" id="NPJF01000050">
    <property type="protein sequence ID" value="OYP54168.1"/>
    <property type="molecule type" value="Genomic_DNA"/>
</dbReference>
<sequence>MKRQIKSNKNWSHKHDYPEEEIWQTGHLIAQLIATRLRAFRSYDKHGYSGNFSSMEKWNKALDKMIYAFELYAHGTIAPEEQEAFQEGLDLFHDNFLYLWD</sequence>
<reference evidence="1 2" key="1">
    <citation type="submission" date="2017-08" db="EMBL/GenBank/DDBJ databases">
        <title>Comparative genomics of non-oral Prevotella species.</title>
        <authorList>
            <person name="Accetto T."/>
            <person name="Nograsek B."/>
            <person name="Avgustin G."/>
        </authorList>
    </citation>
    <scope>NUCLEOTIDE SEQUENCE [LARGE SCALE GENOMIC DNA]</scope>
    <source>
        <strain evidence="1 2">TC1-1</strain>
    </source>
</reference>